<dbReference type="SMART" id="SM00487">
    <property type="entry name" value="DEXDc"/>
    <property type="match status" value="1"/>
</dbReference>
<gene>
    <name evidence="6" type="ORF">RV14_GL001148</name>
</gene>
<dbReference type="RefSeq" id="WP_071856102.1">
    <property type="nucleotide sequence ID" value="NZ_JXLB01000023.1"/>
</dbReference>
<sequence length="441" mass="51479">MDKNFLYGRQLLTRDLKEVPMDIVEQYRYQKIDAVSINGKWLKCNRCGMRTKQSQAELTKGYFYCPHCIYLGRCDNKQELFLFEQPNMAARKLLFSWDGQLTPLQKAISEKLIYDFPKKHHFIWAVTGSGKSEMLYEIVRKTLKNGGRVALVSPRIDVCNELYLRFSTVFPNEGIVLLHGKTKEPYCFSLFVIATTHQLYRFYQAFDLLVIDEVDAFPYANDQGLSYAVEAAIKPTGKFIYLSATPDEKLLKKIHLSFEIHRLPLRYHQRLLPEPHLIFWNNWARNCLNKKKLQPFLKKVIWLLQQNNVLLFCPNIALMNQLTALLKKCLPNERITAASAKDPKRSKKVQKMREQQYTIFLTTMILERGVTFENVSVIILGADHRVFTKSSLVQIAGRADRKGNFTNSQVYFFYEEKTKAMKSACREIKEMNHQGKRQLCQ</sequence>
<evidence type="ECO:0000256" key="2">
    <source>
        <dbReference type="ARBA" id="ARBA00022840"/>
    </source>
</evidence>
<dbReference type="STRING" id="150033.RV14_GL001148"/>
<dbReference type="InterPro" id="IPR006935">
    <property type="entry name" value="Helicase/UvrB_N"/>
</dbReference>
<comment type="caution">
    <text evidence="6">The sequence shown here is derived from an EMBL/GenBank/DDBJ whole genome shotgun (WGS) entry which is preliminary data.</text>
</comment>
<dbReference type="GO" id="GO:0003677">
    <property type="term" value="F:DNA binding"/>
    <property type="evidence" value="ECO:0007669"/>
    <property type="project" value="UniProtKB-KW"/>
</dbReference>
<evidence type="ECO:0000259" key="4">
    <source>
        <dbReference type="PROSITE" id="PS51192"/>
    </source>
</evidence>
<dbReference type="EMBL" id="JXLB01000023">
    <property type="protein sequence ID" value="OJG78686.1"/>
    <property type="molecule type" value="Genomic_DNA"/>
</dbReference>
<dbReference type="InterPro" id="IPR027417">
    <property type="entry name" value="P-loop_NTPase"/>
</dbReference>
<dbReference type="InterPro" id="IPR001650">
    <property type="entry name" value="Helicase_C-like"/>
</dbReference>
<proteinExistence type="predicted"/>
<dbReference type="GO" id="GO:0006270">
    <property type="term" value="P:DNA replication initiation"/>
    <property type="evidence" value="ECO:0007669"/>
    <property type="project" value="TreeGrafter"/>
</dbReference>
<evidence type="ECO:0000256" key="1">
    <source>
        <dbReference type="ARBA" id="ARBA00022741"/>
    </source>
</evidence>
<dbReference type="InterPro" id="IPR014001">
    <property type="entry name" value="Helicase_ATP-bd"/>
</dbReference>
<dbReference type="SMART" id="SM00490">
    <property type="entry name" value="HELICc"/>
    <property type="match status" value="1"/>
</dbReference>
<dbReference type="SUPFAM" id="SSF52540">
    <property type="entry name" value="P-loop containing nucleoside triphosphate hydrolases"/>
    <property type="match status" value="1"/>
</dbReference>
<dbReference type="GO" id="GO:0016787">
    <property type="term" value="F:hydrolase activity"/>
    <property type="evidence" value="ECO:0007669"/>
    <property type="project" value="InterPro"/>
</dbReference>
<dbReference type="PROSITE" id="PS51192">
    <property type="entry name" value="HELICASE_ATP_BIND_1"/>
    <property type="match status" value="1"/>
</dbReference>
<keyword evidence="3" id="KW-0238">DNA-binding</keyword>
<dbReference type="PROSITE" id="PS51194">
    <property type="entry name" value="HELICASE_CTER"/>
    <property type="match status" value="1"/>
</dbReference>
<organism evidence="6 7">
    <name type="scientific">Enterococcus ratti</name>
    <dbReference type="NCBI Taxonomy" id="150033"/>
    <lineage>
        <taxon>Bacteria</taxon>
        <taxon>Bacillati</taxon>
        <taxon>Bacillota</taxon>
        <taxon>Bacilli</taxon>
        <taxon>Lactobacillales</taxon>
        <taxon>Enterococcaceae</taxon>
        <taxon>Enterococcus</taxon>
    </lineage>
</organism>
<dbReference type="Gene3D" id="3.40.50.300">
    <property type="entry name" value="P-loop containing nucleotide triphosphate hydrolases"/>
    <property type="match status" value="2"/>
</dbReference>
<protein>
    <submittedName>
        <fullName evidence="6">Competence protein ComFA</fullName>
    </submittedName>
</protein>
<dbReference type="GO" id="GO:0043138">
    <property type="term" value="F:3'-5' DNA helicase activity"/>
    <property type="evidence" value="ECO:0007669"/>
    <property type="project" value="TreeGrafter"/>
</dbReference>
<feature type="domain" description="Helicase C-terminal" evidence="5">
    <location>
        <begin position="296"/>
        <end position="441"/>
    </location>
</feature>
<dbReference type="Pfam" id="PF00271">
    <property type="entry name" value="Helicase_C"/>
    <property type="match status" value="1"/>
</dbReference>
<dbReference type="AlphaFoldDB" id="A0A1L8WCE4"/>
<evidence type="ECO:0000313" key="6">
    <source>
        <dbReference type="EMBL" id="OJG78686.1"/>
    </source>
</evidence>
<keyword evidence="1" id="KW-0547">Nucleotide-binding</keyword>
<name>A0A1L8WCE4_9ENTE</name>
<feature type="domain" description="Helicase ATP-binding" evidence="4">
    <location>
        <begin position="112"/>
        <end position="264"/>
    </location>
</feature>
<dbReference type="Pfam" id="PF04851">
    <property type="entry name" value="ResIII"/>
    <property type="match status" value="1"/>
</dbReference>
<reference evidence="6 7" key="1">
    <citation type="submission" date="2014-12" db="EMBL/GenBank/DDBJ databases">
        <title>Draft genome sequences of 29 type strains of Enterococci.</title>
        <authorList>
            <person name="Zhong Z."/>
            <person name="Sun Z."/>
            <person name="Liu W."/>
            <person name="Zhang W."/>
            <person name="Zhang H."/>
        </authorList>
    </citation>
    <scope>NUCLEOTIDE SEQUENCE [LARGE SCALE GENOMIC DNA]</scope>
    <source>
        <strain evidence="6 7">DSM 15687</strain>
    </source>
</reference>
<dbReference type="PANTHER" id="PTHR30580:SF1">
    <property type="entry name" value="COMF OPERON PROTEIN 1"/>
    <property type="match status" value="1"/>
</dbReference>
<dbReference type="GO" id="GO:0005524">
    <property type="term" value="F:ATP binding"/>
    <property type="evidence" value="ECO:0007669"/>
    <property type="project" value="UniProtKB-KW"/>
</dbReference>
<evidence type="ECO:0000313" key="7">
    <source>
        <dbReference type="Proteomes" id="UP000182152"/>
    </source>
</evidence>
<dbReference type="GO" id="GO:0006310">
    <property type="term" value="P:DNA recombination"/>
    <property type="evidence" value="ECO:0007669"/>
    <property type="project" value="TreeGrafter"/>
</dbReference>
<keyword evidence="7" id="KW-1185">Reference proteome</keyword>
<dbReference type="PANTHER" id="PTHR30580">
    <property type="entry name" value="PRIMOSOMAL PROTEIN N"/>
    <property type="match status" value="1"/>
</dbReference>
<keyword evidence="2" id="KW-0067">ATP-binding</keyword>
<evidence type="ECO:0000259" key="5">
    <source>
        <dbReference type="PROSITE" id="PS51194"/>
    </source>
</evidence>
<dbReference type="GO" id="GO:0006302">
    <property type="term" value="P:double-strand break repair"/>
    <property type="evidence" value="ECO:0007669"/>
    <property type="project" value="TreeGrafter"/>
</dbReference>
<dbReference type="Proteomes" id="UP000182152">
    <property type="component" value="Unassembled WGS sequence"/>
</dbReference>
<dbReference type="OrthoDB" id="2077914at2"/>
<evidence type="ECO:0000256" key="3">
    <source>
        <dbReference type="ARBA" id="ARBA00023125"/>
    </source>
</evidence>
<accession>A0A1L8WCE4</accession>